<dbReference type="InterPro" id="IPR036097">
    <property type="entry name" value="HisK_dim/P_sf"/>
</dbReference>
<dbReference type="InterPro" id="IPR003661">
    <property type="entry name" value="HisK_dim/P_dom"/>
</dbReference>
<dbReference type="InterPro" id="IPR003594">
    <property type="entry name" value="HATPase_dom"/>
</dbReference>
<feature type="domain" description="Histidine kinase" evidence="10">
    <location>
        <begin position="217"/>
        <end position="432"/>
    </location>
</feature>
<comment type="catalytic activity">
    <reaction evidence="1">
        <text>ATP + protein L-histidine = ADP + protein N-phospho-L-histidine.</text>
        <dbReference type="EC" id="2.7.13.3"/>
    </reaction>
</comment>
<evidence type="ECO:0000256" key="1">
    <source>
        <dbReference type="ARBA" id="ARBA00000085"/>
    </source>
</evidence>
<evidence type="ECO:0000256" key="4">
    <source>
        <dbReference type="ARBA" id="ARBA00022553"/>
    </source>
</evidence>
<comment type="caution">
    <text evidence="11">The sequence shown here is derived from an EMBL/GenBank/DDBJ whole genome shotgun (WGS) entry which is preliminary data.</text>
</comment>
<keyword evidence="9" id="KW-1133">Transmembrane helix</keyword>
<feature type="transmembrane region" description="Helical" evidence="9">
    <location>
        <begin position="23"/>
        <end position="44"/>
    </location>
</feature>
<proteinExistence type="predicted"/>
<dbReference type="SMART" id="SM00387">
    <property type="entry name" value="HATPase_c"/>
    <property type="match status" value="1"/>
</dbReference>
<evidence type="ECO:0000256" key="7">
    <source>
        <dbReference type="ARBA" id="ARBA00023012"/>
    </source>
</evidence>
<keyword evidence="7" id="KW-0902">Two-component regulatory system</keyword>
<reference evidence="11 12" key="1">
    <citation type="submission" date="2020-08" db="EMBL/GenBank/DDBJ databases">
        <title>Genome public.</title>
        <authorList>
            <person name="Liu C."/>
            <person name="Sun Q."/>
        </authorList>
    </citation>
    <scope>NUCLEOTIDE SEQUENCE [LARGE SCALE GENOMIC DNA]</scope>
    <source>
        <strain evidence="11 12">NSJ-10</strain>
    </source>
</reference>
<dbReference type="PROSITE" id="PS50109">
    <property type="entry name" value="HIS_KIN"/>
    <property type="match status" value="1"/>
</dbReference>
<dbReference type="PANTHER" id="PTHR45453:SF1">
    <property type="entry name" value="PHOSPHATE REGULON SENSOR PROTEIN PHOR"/>
    <property type="match status" value="1"/>
</dbReference>
<dbReference type="SUPFAM" id="SSF55874">
    <property type="entry name" value="ATPase domain of HSP90 chaperone/DNA topoisomerase II/histidine kinase"/>
    <property type="match status" value="1"/>
</dbReference>
<dbReference type="GO" id="GO:0004721">
    <property type="term" value="F:phosphoprotein phosphatase activity"/>
    <property type="evidence" value="ECO:0007669"/>
    <property type="project" value="TreeGrafter"/>
</dbReference>
<dbReference type="InterPro" id="IPR004358">
    <property type="entry name" value="Sig_transdc_His_kin-like_C"/>
</dbReference>
<evidence type="ECO:0000256" key="8">
    <source>
        <dbReference type="ARBA" id="ARBA00023136"/>
    </source>
</evidence>
<dbReference type="InterPro" id="IPR005467">
    <property type="entry name" value="His_kinase_dom"/>
</dbReference>
<evidence type="ECO:0000313" key="11">
    <source>
        <dbReference type="EMBL" id="MBC5661555.1"/>
    </source>
</evidence>
<feature type="transmembrane region" description="Helical" evidence="9">
    <location>
        <begin position="91"/>
        <end position="112"/>
    </location>
</feature>
<dbReference type="InterPro" id="IPR036890">
    <property type="entry name" value="HATPase_C_sf"/>
</dbReference>
<dbReference type="AlphaFoldDB" id="A0A8I0DT36"/>
<sequence length="432" mass="49260">MNENKRVTSIARKINISFWLKEVGNVIGINIIIALLIMGTWMYWCTTKLPDQVTGEHYYFNVNQEKHTLEYVIDGSDRKSYAYDFRDVRDLAAVPGIILLSAEGFVLFFALFRTSVVRRKLKPLNDLAVKAEQISKMSFEQNGMEDRKKHSDSKTTETIARDQMAHLEQAISHISPDDAEQGIHTGDKELKSIEIALNNLLRNMKENERRQVRFVSDASHELRTPIAVIQGYVNMLDRWGKEDEKVLTESIEALKNESQHMKELVEQLLFLARGDSGRNTLNKVKLDLNQMVSEVWEESQMIDGKHRYLFRGTDPAYMTGDIAMIKQSIRIFVQNAAKYSSDDADIILGVMLESGYVSYMIQDEGIGMESSDVVHIFERFYRSDEARNGETGGSGLGLSIAKWIIDAHSGTIQVVSRPEIGTRFIVRFPMCE</sequence>
<evidence type="ECO:0000256" key="6">
    <source>
        <dbReference type="ARBA" id="ARBA00022777"/>
    </source>
</evidence>
<dbReference type="Proteomes" id="UP000615234">
    <property type="component" value="Unassembled WGS sequence"/>
</dbReference>
<keyword evidence="5" id="KW-0808">Transferase</keyword>
<evidence type="ECO:0000313" key="12">
    <source>
        <dbReference type="Proteomes" id="UP000615234"/>
    </source>
</evidence>
<protein>
    <recommendedName>
        <fullName evidence="3">histidine kinase</fullName>
        <ecNumber evidence="3">2.7.13.3</ecNumber>
    </recommendedName>
</protein>
<gene>
    <name evidence="11" type="ORF">H8S09_01385</name>
</gene>
<name>A0A8I0DT36_9FIRM</name>
<keyword evidence="9" id="KW-0812">Transmembrane</keyword>
<dbReference type="Pfam" id="PF02518">
    <property type="entry name" value="HATPase_c"/>
    <property type="match status" value="1"/>
</dbReference>
<dbReference type="InterPro" id="IPR050351">
    <property type="entry name" value="BphY/WalK/GraS-like"/>
</dbReference>
<dbReference type="PANTHER" id="PTHR45453">
    <property type="entry name" value="PHOSPHATE REGULON SENSOR PROTEIN PHOR"/>
    <property type="match status" value="1"/>
</dbReference>
<dbReference type="Gene3D" id="1.10.287.130">
    <property type="match status" value="1"/>
</dbReference>
<dbReference type="GO" id="GO:0016036">
    <property type="term" value="P:cellular response to phosphate starvation"/>
    <property type="evidence" value="ECO:0007669"/>
    <property type="project" value="TreeGrafter"/>
</dbReference>
<evidence type="ECO:0000256" key="2">
    <source>
        <dbReference type="ARBA" id="ARBA00004370"/>
    </source>
</evidence>
<dbReference type="CDD" id="cd00082">
    <property type="entry name" value="HisKA"/>
    <property type="match status" value="1"/>
</dbReference>
<keyword evidence="12" id="KW-1185">Reference proteome</keyword>
<dbReference type="SMART" id="SM00388">
    <property type="entry name" value="HisKA"/>
    <property type="match status" value="1"/>
</dbReference>
<dbReference type="FunFam" id="3.30.565.10:FF:000006">
    <property type="entry name" value="Sensor histidine kinase WalK"/>
    <property type="match status" value="1"/>
</dbReference>
<dbReference type="FunFam" id="1.10.287.130:FF:000001">
    <property type="entry name" value="Two-component sensor histidine kinase"/>
    <property type="match status" value="1"/>
</dbReference>
<dbReference type="Pfam" id="PF00512">
    <property type="entry name" value="HisKA"/>
    <property type="match status" value="1"/>
</dbReference>
<keyword evidence="6 11" id="KW-0418">Kinase</keyword>
<accession>A0A8I0DT36</accession>
<comment type="subcellular location">
    <subcellularLocation>
        <location evidence="2">Membrane</location>
    </subcellularLocation>
</comment>
<dbReference type="SUPFAM" id="SSF47384">
    <property type="entry name" value="Homodimeric domain of signal transducing histidine kinase"/>
    <property type="match status" value="1"/>
</dbReference>
<keyword evidence="8 9" id="KW-0472">Membrane</keyword>
<dbReference type="GO" id="GO:0000155">
    <property type="term" value="F:phosphorelay sensor kinase activity"/>
    <property type="evidence" value="ECO:0007669"/>
    <property type="project" value="InterPro"/>
</dbReference>
<evidence type="ECO:0000256" key="3">
    <source>
        <dbReference type="ARBA" id="ARBA00012438"/>
    </source>
</evidence>
<dbReference type="PRINTS" id="PR00344">
    <property type="entry name" value="BCTRLSENSOR"/>
</dbReference>
<dbReference type="GO" id="GO:0005886">
    <property type="term" value="C:plasma membrane"/>
    <property type="evidence" value="ECO:0007669"/>
    <property type="project" value="TreeGrafter"/>
</dbReference>
<evidence type="ECO:0000256" key="5">
    <source>
        <dbReference type="ARBA" id="ARBA00022679"/>
    </source>
</evidence>
<dbReference type="EMBL" id="JACOOX010000001">
    <property type="protein sequence ID" value="MBC5661555.1"/>
    <property type="molecule type" value="Genomic_DNA"/>
</dbReference>
<keyword evidence="4" id="KW-0597">Phosphoprotein</keyword>
<dbReference type="CDD" id="cd00075">
    <property type="entry name" value="HATPase"/>
    <property type="match status" value="1"/>
</dbReference>
<evidence type="ECO:0000256" key="9">
    <source>
        <dbReference type="SAM" id="Phobius"/>
    </source>
</evidence>
<dbReference type="EC" id="2.7.13.3" evidence="3"/>
<dbReference type="Gene3D" id="3.30.565.10">
    <property type="entry name" value="Histidine kinase-like ATPase, C-terminal domain"/>
    <property type="match status" value="1"/>
</dbReference>
<evidence type="ECO:0000259" key="10">
    <source>
        <dbReference type="PROSITE" id="PS50109"/>
    </source>
</evidence>
<organism evidence="11 12">
    <name type="scientific">Coprococcus hominis</name>
    <name type="common">ex Liu et al. 2022</name>
    <dbReference type="NCBI Taxonomy" id="2763039"/>
    <lineage>
        <taxon>Bacteria</taxon>
        <taxon>Bacillati</taxon>
        <taxon>Bacillota</taxon>
        <taxon>Clostridia</taxon>
        <taxon>Lachnospirales</taxon>
        <taxon>Lachnospiraceae</taxon>
        <taxon>Coprococcus</taxon>
    </lineage>
</organism>